<organism evidence="5 6">
    <name type="scientific">Leeia speluncae</name>
    <dbReference type="NCBI Taxonomy" id="2884804"/>
    <lineage>
        <taxon>Bacteria</taxon>
        <taxon>Pseudomonadati</taxon>
        <taxon>Pseudomonadota</taxon>
        <taxon>Betaproteobacteria</taxon>
        <taxon>Neisseriales</taxon>
        <taxon>Leeiaceae</taxon>
        <taxon>Leeia</taxon>
    </lineage>
</organism>
<dbReference type="RefSeq" id="WP_227177377.1">
    <property type="nucleotide sequence ID" value="NZ_JAJBZT010000001.1"/>
</dbReference>
<name>A0ABS8D1E8_9NEIS</name>
<evidence type="ECO:0000259" key="4">
    <source>
        <dbReference type="Pfam" id="PF00291"/>
    </source>
</evidence>
<keyword evidence="6" id="KW-1185">Reference proteome</keyword>
<dbReference type="Pfam" id="PF00291">
    <property type="entry name" value="PALP"/>
    <property type="match status" value="1"/>
</dbReference>
<dbReference type="PANTHER" id="PTHR48078">
    <property type="entry name" value="THREONINE DEHYDRATASE, MITOCHONDRIAL-RELATED"/>
    <property type="match status" value="1"/>
</dbReference>
<dbReference type="InterPro" id="IPR036052">
    <property type="entry name" value="TrpB-like_PALP_sf"/>
</dbReference>
<dbReference type="GO" id="GO:0004794">
    <property type="term" value="F:threonine deaminase activity"/>
    <property type="evidence" value="ECO:0007669"/>
    <property type="project" value="UniProtKB-EC"/>
</dbReference>
<sequence length="333" mass="34919">MQWPTLAQLEVAASIVYESMPATPQYTWQQLSQLFGRTVWVKHENVTPLGAFKMRGGLVYVKNLAAQQPTARLVSATRGNHGQSIAFAAAKYGLPVTIVVPEGNSESKNRAMRALGADLRVIGADFQAAREAAAHIAQTEGGVLVPSFHPDLVMGVASYALELMRAAPDLARIYVPIGMGSGAAGVCYAKAALGHHVDIVGVTSAHAPAYARAFETGDCIPMEVTTQLADGLACRSPDANAVAVLRKGLSRVVEVTDDEVKMAIRTLAEMTHHLAEGAGAASMAAAMQDLQANRLDGVGPIAILMTGGNIDLPVLGEILNAPVSIGLDEHVLA</sequence>
<dbReference type="Gene3D" id="3.40.50.1100">
    <property type="match status" value="2"/>
</dbReference>
<dbReference type="InterPro" id="IPR001926">
    <property type="entry name" value="TrpB-like_PALP"/>
</dbReference>
<evidence type="ECO:0000313" key="5">
    <source>
        <dbReference type="EMBL" id="MCB6182016.1"/>
    </source>
</evidence>
<dbReference type="SUPFAM" id="SSF53686">
    <property type="entry name" value="Tryptophan synthase beta subunit-like PLP-dependent enzymes"/>
    <property type="match status" value="1"/>
</dbReference>
<gene>
    <name evidence="5" type="ORF">LIN78_00405</name>
</gene>
<evidence type="ECO:0000256" key="2">
    <source>
        <dbReference type="ARBA" id="ARBA00022898"/>
    </source>
</evidence>
<evidence type="ECO:0000256" key="3">
    <source>
        <dbReference type="ARBA" id="ARBA00023239"/>
    </source>
</evidence>
<protein>
    <submittedName>
        <fullName evidence="5">Threonine dehydratase</fullName>
        <ecNumber evidence="5">4.3.1.19</ecNumber>
    </submittedName>
</protein>
<dbReference type="EMBL" id="JAJBZT010000001">
    <property type="protein sequence ID" value="MCB6182016.1"/>
    <property type="molecule type" value="Genomic_DNA"/>
</dbReference>
<accession>A0ABS8D1E8</accession>
<comment type="cofactor">
    <cofactor evidence="1">
        <name>pyridoxal 5'-phosphate</name>
        <dbReference type="ChEBI" id="CHEBI:597326"/>
    </cofactor>
</comment>
<keyword evidence="3 5" id="KW-0456">Lyase</keyword>
<evidence type="ECO:0000313" key="6">
    <source>
        <dbReference type="Proteomes" id="UP001165395"/>
    </source>
</evidence>
<dbReference type="PANTHER" id="PTHR48078:SF7">
    <property type="entry name" value="BLL6502 PROTEIN"/>
    <property type="match status" value="1"/>
</dbReference>
<dbReference type="InterPro" id="IPR050147">
    <property type="entry name" value="Ser/Thr_Dehydratase"/>
</dbReference>
<evidence type="ECO:0000256" key="1">
    <source>
        <dbReference type="ARBA" id="ARBA00001933"/>
    </source>
</evidence>
<comment type="caution">
    <text evidence="5">The sequence shown here is derived from an EMBL/GenBank/DDBJ whole genome shotgun (WGS) entry which is preliminary data.</text>
</comment>
<feature type="domain" description="Tryptophan synthase beta chain-like PALP" evidence="4">
    <location>
        <begin position="23"/>
        <end position="307"/>
    </location>
</feature>
<reference evidence="5" key="1">
    <citation type="submission" date="2021-10" db="EMBL/GenBank/DDBJ databases">
        <title>The complete genome sequence of Leeia sp. TBRC 13508.</title>
        <authorList>
            <person name="Charoenyingcharoen P."/>
            <person name="Yukphan P."/>
        </authorList>
    </citation>
    <scope>NUCLEOTIDE SEQUENCE</scope>
    <source>
        <strain evidence="5">TBRC 13508</strain>
    </source>
</reference>
<keyword evidence="2" id="KW-0663">Pyridoxal phosphate</keyword>
<proteinExistence type="predicted"/>
<dbReference type="EC" id="4.3.1.19" evidence="5"/>
<dbReference type="NCBIfam" id="NF004771">
    <property type="entry name" value="PRK06110.1"/>
    <property type="match status" value="1"/>
</dbReference>
<dbReference type="Proteomes" id="UP001165395">
    <property type="component" value="Unassembled WGS sequence"/>
</dbReference>